<dbReference type="EMBL" id="CM047940">
    <property type="protein sequence ID" value="KAI9904330.1"/>
    <property type="molecule type" value="Genomic_DNA"/>
</dbReference>
<dbReference type="Proteomes" id="UP001163324">
    <property type="component" value="Chromosome 1"/>
</dbReference>
<evidence type="ECO:0000313" key="2">
    <source>
        <dbReference type="Proteomes" id="UP001163324"/>
    </source>
</evidence>
<proteinExistence type="predicted"/>
<sequence length="70" mass="8158">MADPEDQTREFRYTEPGSEERPDGDRYKYYEPKHPRLSYSAYGAESSDEDSFIMDAFSVYYNLHASDTTA</sequence>
<evidence type="ECO:0000313" key="1">
    <source>
        <dbReference type="EMBL" id="KAI9904330.1"/>
    </source>
</evidence>
<keyword evidence="2" id="KW-1185">Reference proteome</keyword>
<organism evidence="1 2">
    <name type="scientific">Trichothecium roseum</name>
    <dbReference type="NCBI Taxonomy" id="47278"/>
    <lineage>
        <taxon>Eukaryota</taxon>
        <taxon>Fungi</taxon>
        <taxon>Dikarya</taxon>
        <taxon>Ascomycota</taxon>
        <taxon>Pezizomycotina</taxon>
        <taxon>Sordariomycetes</taxon>
        <taxon>Hypocreomycetidae</taxon>
        <taxon>Hypocreales</taxon>
        <taxon>Hypocreales incertae sedis</taxon>
        <taxon>Trichothecium</taxon>
    </lineage>
</organism>
<protein>
    <submittedName>
        <fullName evidence="1">Uncharacterized protein</fullName>
    </submittedName>
</protein>
<accession>A0ACC0VD36</accession>
<comment type="caution">
    <text evidence="1">The sequence shown here is derived from an EMBL/GenBank/DDBJ whole genome shotgun (WGS) entry which is preliminary data.</text>
</comment>
<name>A0ACC0VD36_9HYPO</name>
<reference evidence="1" key="1">
    <citation type="submission" date="2022-10" db="EMBL/GenBank/DDBJ databases">
        <title>Complete Genome of Trichothecium roseum strain YXFP-22015, a Plant Pathogen Isolated from Citrus.</title>
        <authorList>
            <person name="Wang Y."/>
            <person name="Zhu L."/>
        </authorList>
    </citation>
    <scope>NUCLEOTIDE SEQUENCE</scope>
    <source>
        <strain evidence="1">YXFP-22015</strain>
    </source>
</reference>
<gene>
    <name evidence="1" type="ORF">N3K66_000859</name>
</gene>